<evidence type="ECO:0000313" key="4">
    <source>
        <dbReference type="EMBL" id="UMM12547.1"/>
    </source>
</evidence>
<accession>A0AAE9E2F7</accession>
<name>A0AAE9E2F7_CAEBR</name>
<dbReference type="NCBIfam" id="TIGR00231">
    <property type="entry name" value="small_GTP"/>
    <property type="match status" value="1"/>
</dbReference>
<dbReference type="InterPro" id="IPR027417">
    <property type="entry name" value="P-loop_NTPase"/>
</dbReference>
<dbReference type="PANTHER" id="PTHR46152:SF3">
    <property type="entry name" value="NF-KAPPA-B INHIBITOR-INTERACTING RAS-LIKE PROTEIN"/>
    <property type="match status" value="1"/>
</dbReference>
<keyword evidence="5" id="KW-1185">Reference proteome</keyword>
<dbReference type="SMART" id="SM00173">
    <property type="entry name" value="RAS"/>
    <property type="match status" value="1"/>
</dbReference>
<evidence type="ECO:0000313" key="5">
    <source>
        <dbReference type="Proteomes" id="UP000829354"/>
    </source>
</evidence>
<comment type="similarity">
    <text evidence="1">Belongs to the small GTPase superfamily. Ras family. KappaB-Ras subfamily.</text>
</comment>
<gene>
    <name evidence="4" type="ORF">L5515_001270</name>
</gene>
<protein>
    <recommendedName>
        <fullName evidence="6">NF-kappa-B inhibitor-interacting Ras-like protein</fullName>
    </recommendedName>
</protein>
<keyword evidence="2" id="KW-0547">Nucleotide-binding</keyword>
<dbReference type="InterPro" id="IPR005225">
    <property type="entry name" value="Small_GTP-bd"/>
</dbReference>
<dbReference type="PROSITE" id="PS51419">
    <property type="entry name" value="RAB"/>
    <property type="match status" value="1"/>
</dbReference>
<dbReference type="PROSITE" id="PS51421">
    <property type="entry name" value="RAS"/>
    <property type="match status" value="1"/>
</dbReference>
<dbReference type="EMBL" id="CP092620">
    <property type="protein sequence ID" value="UMM12547.1"/>
    <property type="molecule type" value="Genomic_DNA"/>
</dbReference>
<dbReference type="GO" id="GO:0043124">
    <property type="term" value="P:negative regulation of canonical NF-kappaB signal transduction"/>
    <property type="evidence" value="ECO:0007669"/>
    <property type="project" value="InterPro"/>
</dbReference>
<dbReference type="Gene3D" id="3.40.50.300">
    <property type="entry name" value="P-loop containing nucleotide triphosphate hydrolases"/>
    <property type="match status" value="1"/>
</dbReference>
<evidence type="ECO:0008006" key="6">
    <source>
        <dbReference type="Google" id="ProtNLM"/>
    </source>
</evidence>
<dbReference type="InterPro" id="IPR042227">
    <property type="entry name" value="KBRS"/>
</dbReference>
<dbReference type="FunFam" id="3.40.50.300:FF:002473">
    <property type="entry name" value="KappaB-Ras, isoform B"/>
    <property type="match status" value="1"/>
</dbReference>
<dbReference type="SUPFAM" id="SSF52540">
    <property type="entry name" value="P-loop containing nucleoside triphosphate hydrolases"/>
    <property type="match status" value="1"/>
</dbReference>
<reference evidence="4 5" key="1">
    <citation type="submission" date="2022-04" db="EMBL/GenBank/DDBJ databases">
        <title>Chromosome-level reference genomes for two strains of Caenorhabditis briggsae: an improved platform for comparative genomics.</title>
        <authorList>
            <person name="Stevens L."/>
            <person name="Andersen E."/>
        </authorList>
    </citation>
    <scope>NUCLEOTIDE SEQUENCE [LARGE SCALE GENOMIC DNA]</scope>
    <source>
        <strain evidence="4">VX34</strain>
        <tissue evidence="4">Whole-organism</tissue>
    </source>
</reference>
<keyword evidence="3" id="KW-0342">GTP-binding</keyword>
<dbReference type="GO" id="GO:0003924">
    <property type="term" value="F:GTPase activity"/>
    <property type="evidence" value="ECO:0007669"/>
    <property type="project" value="InterPro"/>
</dbReference>
<dbReference type="InterPro" id="IPR001806">
    <property type="entry name" value="Small_GTPase"/>
</dbReference>
<dbReference type="Pfam" id="PF00071">
    <property type="entry name" value="Ras"/>
    <property type="match status" value="1"/>
</dbReference>
<evidence type="ECO:0000256" key="1">
    <source>
        <dbReference type="ARBA" id="ARBA00008094"/>
    </source>
</evidence>
<evidence type="ECO:0000256" key="3">
    <source>
        <dbReference type="ARBA" id="ARBA00023134"/>
    </source>
</evidence>
<dbReference type="AlphaFoldDB" id="A0AAE9E2F7"/>
<dbReference type="GO" id="GO:0005525">
    <property type="term" value="F:GTP binding"/>
    <property type="evidence" value="ECO:0007669"/>
    <property type="project" value="UniProtKB-KW"/>
</dbReference>
<evidence type="ECO:0000256" key="2">
    <source>
        <dbReference type="ARBA" id="ARBA00022741"/>
    </source>
</evidence>
<proteinExistence type="inferred from homology"/>
<dbReference type="SMART" id="SM00175">
    <property type="entry name" value="RAB"/>
    <property type="match status" value="1"/>
</dbReference>
<dbReference type="SMART" id="SM00174">
    <property type="entry name" value="RHO"/>
    <property type="match status" value="1"/>
</dbReference>
<organism evidence="4 5">
    <name type="scientific">Caenorhabditis briggsae</name>
    <dbReference type="NCBI Taxonomy" id="6238"/>
    <lineage>
        <taxon>Eukaryota</taxon>
        <taxon>Metazoa</taxon>
        <taxon>Ecdysozoa</taxon>
        <taxon>Nematoda</taxon>
        <taxon>Chromadorea</taxon>
        <taxon>Rhabditida</taxon>
        <taxon>Rhabditina</taxon>
        <taxon>Rhabditomorpha</taxon>
        <taxon>Rhabditoidea</taxon>
        <taxon>Rhabditidae</taxon>
        <taxon>Peloderinae</taxon>
        <taxon>Caenorhabditis</taxon>
    </lineage>
</organism>
<sequence length="319" mass="35952">MLSEAWHSRKLSLGVTPRALSRVDATSTPSLEVPQKTANRRFSLAATFLDATKSNRKTSLCVEKDYLNHTRIVRPNATGAPDSDLDRPLFGERKSTWYTDSIRTTRSDSIKPTASRSRRMGGRAMRVIVVGGKKVGKTAILRQVACVEDITNKPYEATIEDTYQVLLEEPDKAREILILHDTAGVSNYGPVELKKAYIQAADAFVLVYSSADYESFNRVDLLKKWIDRQFGKDKKEVPIVVLANMRDRPATVDSAFANSWAAREKVKLFEVSAKDRQSLVDFIHYVGHRHFHPTKESKFSLSKKLKSEKSSNPAILMDF</sequence>
<dbReference type="Proteomes" id="UP000829354">
    <property type="component" value="Chromosome I"/>
</dbReference>
<dbReference type="PANTHER" id="PTHR46152">
    <property type="entry name" value="NF-KAPPA-B INHIBITOR-INTERACTING RAS-LIKE PROTEIN"/>
    <property type="match status" value="1"/>
</dbReference>